<dbReference type="EMBL" id="CAJVPL010000433">
    <property type="protein sequence ID" value="CAG8496565.1"/>
    <property type="molecule type" value="Genomic_DNA"/>
</dbReference>
<feature type="region of interest" description="Disordered" evidence="1">
    <location>
        <begin position="393"/>
        <end position="425"/>
    </location>
</feature>
<feature type="transmembrane region" description="Helical" evidence="2">
    <location>
        <begin position="255"/>
        <end position="275"/>
    </location>
</feature>
<feature type="compositionally biased region" description="Polar residues" evidence="1">
    <location>
        <begin position="409"/>
        <end position="425"/>
    </location>
</feature>
<sequence length="484" mass="56171">MIDRNNYRTKRRVNYTRSHSTKEQIERIYKNVASETTLIQRPLRDFWKSYANYLKTTQNLDHSRSQNEYWDWRKKFVEFVKKNEQKKIGWNEFQPPLPSTVLFLQTMAKTLVEEKLGLHSYGHVVLLIGQLALNIAFITRQFIDTLDKTKVLDVIIDSNHTSNAISFITHNSTHQEYLTSATGLVLNKGIEFQNLVIVLQKIATFSLFKFIHYMKPSTFITEFHDPPFIDTATDFVKFTISKPEWERNFRKTHKILYSLLARPLLILLGLIALYVKLLQVTSSLQWFQSLSLTNHLIDNLYQNPSHVLSFLGLANNIAGLYGLEPEDDRTMFFEHVRVHEYDFLHALLSGFMREERQYWIGYWQIMLYSVAIKSQDLNEAFWESVYGETADRYDNEENRNGVTGIQAPFTESPTGSDQAQFTDSPIGSNQASFTDTFLPTMYPTPVKIVTSTPINGNISGSMARKRIIDRVLGVTPTGGIFWYY</sequence>
<evidence type="ECO:0000313" key="3">
    <source>
        <dbReference type="EMBL" id="CAG8496565.1"/>
    </source>
</evidence>
<accession>A0A9N9EW47</accession>
<reference evidence="3" key="1">
    <citation type="submission" date="2021-06" db="EMBL/GenBank/DDBJ databases">
        <authorList>
            <person name="Kallberg Y."/>
            <person name="Tangrot J."/>
            <person name="Rosling A."/>
        </authorList>
    </citation>
    <scope>NUCLEOTIDE SEQUENCE</scope>
    <source>
        <strain evidence="3">MT106</strain>
    </source>
</reference>
<dbReference type="OrthoDB" id="2421701at2759"/>
<keyword evidence="2" id="KW-1133">Transmembrane helix</keyword>
<proteinExistence type="predicted"/>
<organism evidence="3 4">
    <name type="scientific">Ambispora gerdemannii</name>
    <dbReference type="NCBI Taxonomy" id="144530"/>
    <lineage>
        <taxon>Eukaryota</taxon>
        <taxon>Fungi</taxon>
        <taxon>Fungi incertae sedis</taxon>
        <taxon>Mucoromycota</taxon>
        <taxon>Glomeromycotina</taxon>
        <taxon>Glomeromycetes</taxon>
        <taxon>Archaeosporales</taxon>
        <taxon>Ambisporaceae</taxon>
        <taxon>Ambispora</taxon>
    </lineage>
</organism>
<dbReference type="AlphaFoldDB" id="A0A9N9EW47"/>
<evidence type="ECO:0000256" key="1">
    <source>
        <dbReference type="SAM" id="MobiDB-lite"/>
    </source>
</evidence>
<comment type="caution">
    <text evidence="3">The sequence shown here is derived from an EMBL/GenBank/DDBJ whole genome shotgun (WGS) entry which is preliminary data.</text>
</comment>
<gene>
    <name evidence="3" type="ORF">AGERDE_LOCUS4029</name>
</gene>
<protein>
    <submittedName>
        <fullName evidence="3">9576_t:CDS:1</fullName>
    </submittedName>
</protein>
<keyword evidence="2" id="KW-0472">Membrane</keyword>
<keyword evidence="4" id="KW-1185">Reference proteome</keyword>
<evidence type="ECO:0000313" key="4">
    <source>
        <dbReference type="Proteomes" id="UP000789831"/>
    </source>
</evidence>
<evidence type="ECO:0000256" key="2">
    <source>
        <dbReference type="SAM" id="Phobius"/>
    </source>
</evidence>
<keyword evidence="2" id="KW-0812">Transmembrane</keyword>
<name>A0A9N9EW47_9GLOM</name>
<dbReference type="Proteomes" id="UP000789831">
    <property type="component" value="Unassembled WGS sequence"/>
</dbReference>